<gene>
    <name evidence="1" type="ORF">GSTUAT00007813001</name>
</gene>
<keyword evidence="2" id="KW-1185">Reference proteome</keyword>
<dbReference type="Proteomes" id="UP001412239">
    <property type="component" value="Unassembled WGS sequence"/>
</dbReference>
<dbReference type="InterPro" id="IPR006722">
    <property type="entry name" value="Sedlin"/>
</dbReference>
<evidence type="ECO:0000313" key="2">
    <source>
        <dbReference type="Proteomes" id="UP001412239"/>
    </source>
</evidence>
<organism evidence="1 2">
    <name type="scientific">Tuber aestivum</name>
    <name type="common">summer truffle</name>
    <dbReference type="NCBI Taxonomy" id="59557"/>
    <lineage>
        <taxon>Eukaryota</taxon>
        <taxon>Fungi</taxon>
        <taxon>Dikarya</taxon>
        <taxon>Ascomycota</taxon>
        <taxon>Pezizomycotina</taxon>
        <taxon>Pezizomycetes</taxon>
        <taxon>Pezizales</taxon>
        <taxon>Tuberaceae</taxon>
        <taxon>Tuber</taxon>
    </lineage>
</organism>
<dbReference type="GO" id="GO:0005737">
    <property type="term" value="C:cytoplasm"/>
    <property type="evidence" value="ECO:0007669"/>
    <property type="project" value="GOC"/>
</dbReference>
<name>A0A292PNT3_9PEZI</name>
<dbReference type="AlphaFoldDB" id="A0A292PNT3"/>
<accession>A0A292PNT3</accession>
<dbReference type="EMBL" id="LN891146">
    <property type="protein sequence ID" value="CUS08140.1"/>
    <property type="molecule type" value="Genomic_DNA"/>
</dbReference>
<protein>
    <recommendedName>
        <fullName evidence="3">Sedlin</fullName>
    </recommendedName>
</protein>
<dbReference type="Gene3D" id="3.30.450.70">
    <property type="match status" value="1"/>
</dbReference>
<dbReference type="GO" id="GO:0006888">
    <property type="term" value="P:endoplasmic reticulum to Golgi vesicle-mediated transport"/>
    <property type="evidence" value="ECO:0007669"/>
    <property type="project" value="InterPro"/>
</dbReference>
<dbReference type="Pfam" id="PF04628">
    <property type="entry name" value="Sedlin_N"/>
    <property type="match status" value="1"/>
</dbReference>
<proteinExistence type="predicted"/>
<sequence>MSTPKIACIALIGRNNSPLHLHTFPQSPTSSPSTLKYHFLTHATLDVFQSRLPLKSNGDSDFGLLYSIDEELAAYGWLTNTGVKIVVVVDVGSGAGGGGGGGLGVKDGELKGTAYIRLVCNPFYELGAGGAGGGMITSKRFVEEVKRIGEGNTVITRRTAASHGVSKLKSADDMTM</sequence>
<reference evidence="1" key="1">
    <citation type="submission" date="2015-10" db="EMBL/GenBank/DDBJ databases">
        <authorList>
            <person name="Regsiter A."/>
            <person name="william w."/>
        </authorList>
    </citation>
    <scope>NUCLEOTIDE SEQUENCE</scope>
    <source>
        <strain evidence="1">Montdore</strain>
    </source>
</reference>
<evidence type="ECO:0008006" key="3">
    <source>
        <dbReference type="Google" id="ProtNLM"/>
    </source>
</evidence>
<dbReference type="InterPro" id="IPR011012">
    <property type="entry name" value="Longin-like_dom_sf"/>
</dbReference>
<dbReference type="PANTHER" id="PTHR12403">
    <property type="entry name" value="TRAFFICKING PROTEIN PARTICLE COMPLEX SUBUNIT 2"/>
    <property type="match status" value="1"/>
</dbReference>
<evidence type="ECO:0000313" key="1">
    <source>
        <dbReference type="EMBL" id="CUS08140.1"/>
    </source>
</evidence>
<dbReference type="SUPFAM" id="SSF64356">
    <property type="entry name" value="SNARE-like"/>
    <property type="match status" value="1"/>
</dbReference>